<sequence>MAKNVSNNVTVIIPCYNDGAYVLEALQSVLTQTILPSKIYIIDDGSNTETKEILRNISNERVEILFIKNQGVCTARNYGINKATTKYILTLDADDSFENTFIEKSVYILDNNTEVGVVCCFYKEFGEGAVNKDIIKPQGRAVTDFLTKNNGVASALFRKECWVEVGGYDTQFENGYEDWDFWLSILKNSWKMEIIKEPLFNYRKKKSSRDTTAIALYDEELRMKIFKKHKDLYTKNLDFILQQMIYKNNIAQNQLEKLQKGREYRLGHSLLLPIKFLKQLVSTK</sequence>
<dbReference type="Gene3D" id="3.90.550.10">
    <property type="entry name" value="Spore Coat Polysaccharide Biosynthesis Protein SpsA, Chain A"/>
    <property type="match status" value="1"/>
</dbReference>
<dbReference type="PANTHER" id="PTHR43685">
    <property type="entry name" value="GLYCOSYLTRANSFERASE"/>
    <property type="match status" value="1"/>
</dbReference>
<keyword evidence="3" id="KW-1185">Reference proteome</keyword>
<accession>A0A0A2GWS9</accession>
<evidence type="ECO:0000313" key="3">
    <source>
        <dbReference type="Proteomes" id="UP000030140"/>
    </source>
</evidence>
<gene>
    <name evidence="2" type="ORF">NV36_13180</name>
</gene>
<feature type="domain" description="Glycosyltransferase 2-like" evidence="1">
    <location>
        <begin position="10"/>
        <end position="135"/>
    </location>
</feature>
<dbReference type="PANTHER" id="PTHR43685:SF2">
    <property type="entry name" value="GLYCOSYLTRANSFERASE 2-LIKE DOMAIN-CONTAINING PROTEIN"/>
    <property type="match status" value="1"/>
</dbReference>
<evidence type="ECO:0000313" key="2">
    <source>
        <dbReference type="EMBL" id="KGO07697.1"/>
    </source>
</evidence>
<organism evidence="2 3">
    <name type="scientific">Dokdonia donghaensis DSW-1</name>
    <dbReference type="NCBI Taxonomy" id="1300343"/>
    <lineage>
        <taxon>Bacteria</taxon>
        <taxon>Pseudomonadati</taxon>
        <taxon>Bacteroidota</taxon>
        <taxon>Flavobacteriia</taxon>
        <taxon>Flavobacteriales</taxon>
        <taxon>Flavobacteriaceae</taxon>
        <taxon>Dokdonia</taxon>
    </lineage>
</organism>
<dbReference type="EMBL" id="JSAQ01000001">
    <property type="protein sequence ID" value="KGO07697.1"/>
    <property type="molecule type" value="Genomic_DNA"/>
</dbReference>
<dbReference type="RefSeq" id="WP_035328039.1">
    <property type="nucleotide sequence ID" value="NZ_CP015125.1"/>
</dbReference>
<dbReference type="InterPro" id="IPR029044">
    <property type="entry name" value="Nucleotide-diphossugar_trans"/>
</dbReference>
<reference evidence="2 3" key="1">
    <citation type="submission" date="2014-10" db="EMBL/GenBank/DDBJ databases">
        <title>Draft genome sequence of the proteorhodopsin-containing marine bacterium Dokdonia donghaensis.</title>
        <authorList>
            <person name="Gomez-Consarnau L."/>
            <person name="Gonzalez J.M."/>
            <person name="Riedel T."/>
            <person name="Jaenicke S."/>
            <person name="Wagner-Doebler I."/>
            <person name="Fuhrman J.A."/>
        </authorList>
    </citation>
    <scope>NUCLEOTIDE SEQUENCE [LARGE SCALE GENOMIC DNA]</scope>
    <source>
        <strain evidence="2 3">DSW-1</strain>
    </source>
</reference>
<dbReference type="KEGG" id="ddo:I597_1517"/>
<evidence type="ECO:0000259" key="1">
    <source>
        <dbReference type="Pfam" id="PF00535"/>
    </source>
</evidence>
<dbReference type="OrthoDB" id="597270at2"/>
<proteinExistence type="predicted"/>
<dbReference type="CDD" id="cd00761">
    <property type="entry name" value="Glyco_tranf_GTA_type"/>
    <property type="match status" value="1"/>
</dbReference>
<dbReference type="InterPro" id="IPR001173">
    <property type="entry name" value="Glyco_trans_2-like"/>
</dbReference>
<dbReference type="SUPFAM" id="SSF53448">
    <property type="entry name" value="Nucleotide-diphospho-sugar transferases"/>
    <property type="match status" value="1"/>
</dbReference>
<name>A0A0A2GWS9_9FLAO</name>
<dbReference type="PATRIC" id="fig|1300343.5.peg.1526"/>
<comment type="caution">
    <text evidence="2">The sequence shown here is derived from an EMBL/GenBank/DDBJ whole genome shotgun (WGS) entry which is preliminary data.</text>
</comment>
<dbReference type="Pfam" id="PF00535">
    <property type="entry name" value="Glycos_transf_2"/>
    <property type="match status" value="1"/>
</dbReference>
<dbReference type="InterPro" id="IPR050834">
    <property type="entry name" value="Glycosyltransf_2"/>
</dbReference>
<dbReference type="AlphaFoldDB" id="A0A0A2GWS9"/>
<dbReference type="Proteomes" id="UP000030140">
    <property type="component" value="Unassembled WGS sequence"/>
</dbReference>
<protein>
    <recommendedName>
        <fullName evidence="1">Glycosyltransferase 2-like domain-containing protein</fullName>
    </recommendedName>
</protein>